<reference evidence="2" key="1">
    <citation type="submission" date="2021-01" db="EMBL/GenBank/DDBJ databases">
        <authorList>
            <person name="Kaushik A."/>
        </authorList>
    </citation>
    <scope>NUCLEOTIDE SEQUENCE</scope>
    <source>
        <strain evidence="2">AG3-T5</strain>
    </source>
</reference>
<gene>
    <name evidence="2" type="ORF">RDB_LOCUS215945</name>
</gene>
<dbReference type="EMBL" id="CAJMWW010000677">
    <property type="protein sequence ID" value="CAE6484117.1"/>
    <property type="molecule type" value="Genomic_DNA"/>
</dbReference>
<feature type="compositionally biased region" description="Polar residues" evidence="1">
    <location>
        <begin position="191"/>
        <end position="208"/>
    </location>
</feature>
<feature type="compositionally biased region" description="Basic and acidic residues" evidence="1">
    <location>
        <begin position="494"/>
        <end position="567"/>
    </location>
</feature>
<dbReference type="AlphaFoldDB" id="A0A8H3H727"/>
<feature type="compositionally biased region" description="Basic and acidic residues" evidence="1">
    <location>
        <begin position="347"/>
        <end position="385"/>
    </location>
</feature>
<feature type="compositionally biased region" description="Basic and acidic residues" evidence="1">
    <location>
        <begin position="614"/>
        <end position="634"/>
    </location>
</feature>
<feature type="compositionally biased region" description="Low complexity" evidence="1">
    <location>
        <begin position="140"/>
        <end position="150"/>
    </location>
</feature>
<evidence type="ECO:0000256" key="1">
    <source>
        <dbReference type="SAM" id="MobiDB-lite"/>
    </source>
</evidence>
<comment type="caution">
    <text evidence="2">The sequence shown here is derived from an EMBL/GenBank/DDBJ whole genome shotgun (WGS) entry which is preliminary data.</text>
</comment>
<feature type="compositionally biased region" description="Basic and acidic residues" evidence="1">
    <location>
        <begin position="758"/>
        <end position="783"/>
    </location>
</feature>
<organism evidence="2 3">
    <name type="scientific">Rhizoctonia solani</name>
    <dbReference type="NCBI Taxonomy" id="456999"/>
    <lineage>
        <taxon>Eukaryota</taxon>
        <taxon>Fungi</taxon>
        <taxon>Dikarya</taxon>
        <taxon>Basidiomycota</taxon>
        <taxon>Agaricomycotina</taxon>
        <taxon>Agaricomycetes</taxon>
        <taxon>Cantharellales</taxon>
        <taxon>Ceratobasidiaceae</taxon>
        <taxon>Rhizoctonia</taxon>
    </lineage>
</organism>
<feature type="compositionally biased region" description="Basic and acidic residues" evidence="1">
    <location>
        <begin position="974"/>
        <end position="1003"/>
    </location>
</feature>
<feature type="compositionally biased region" description="Basic and acidic residues" evidence="1">
    <location>
        <begin position="289"/>
        <end position="302"/>
    </location>
</feature>
<feature type="compositionally biased region" description="Basic and acidic residues" evidence="1">
    <location>
        <begin position="452"/>
        <end position="461"/>
    </location>
</feature>
<feature type="compositionally biased region" description="Basic and acidic residues" evidence="1">
    <location>
        <begin position="209"/>
        <end position="244"/>
    </location>
</feature>
<feature type="compositionally biased region" description="Basic and acidic residues" evidence="1">
    <location>
        <begin position="427"/>
        <end position="440"/>
    </location>
</feature>
<feature type="compositionally biased region" description="Basic and acidic residues" evidence="1">
    <location>
        <begin position="689"/>
        <end position="699"/>
    </location>
</feature>
<dbReference type="Proteomes" id="UP000663841">
    <property type="component" value="Unassembled WGS sequence"/>
</dbReference>
<feature type="compositionally biased region" description="Basic and acidic residues" evidence="1">
    <location>
        <begin position="799"/>
        <end position="808"/>
    </location>
</feature>
<feature type="compositionally biased region" description="Polar residues" evidence="1">
    <location>
        <begin position="921"/>
        <end position="936"/>
    </location>
</feature>
<feature type="compositionally biased region" description="Polar residues" evidence="1">
    <location>
        <begin position="830"/>
        <end position="845"/>
    </location>
</feature>
<feature type="compositionally biased region" description="Basic residues" evidence="1">
    <location>
        <begin position="1175"/>
        <end position="1186"/>
    </location>
</feature>
<feature type="compositionally biased region" description="Low complexity" evidence="1">
    <location>
        <begin position="63"/>
        <end position="72"/>
    </location>
</feature>
<proteinExistence type="predicted"/>
<feature type="region of interest" description="Disordered" evidence="1">
    <location>
        <begin position="33"/>
        <end position="848"/>
    </location>
</feature>
<evidence type="ECO:0000313" key="2">
    <source>
        <dbReference type="EMBL" id="CAE6484117.1"/>
    </source>
</evidence>
<feature type="compositionally biased region" description="Basic and acidic residues" evidence="1">
    <location>
        <begin position="109"/>
        <end position="125"/>
    </location>
</feature>
<feature type="region of interest" description="Disordered" evidence="1">
    <location>
        <begin position="867"/>
        <end position="1186"/>
    </location>
</feature>
<feature type="compositionally biased region" description="Basic and acidic residues" evidence="1">
    <location>
        <begin position="706"/>
        <end position="726"/>
    </location>
</feature>
<accession>A0A8H3H727</accession>
<feature type="compositionally biased region" description="Basic and acidic residues" evidence="1">
    <location>
        <begin position="644"/>
        <end position="653"/>
    </location>
</feature>
<name>A0A8H3H727_9AGAM</name>
<feature type="compositionally biased region" description="Polar residues" evidence="1">
    <location>
        <begin position="1108"/>
        <end position="1140"/>
    </location>
</feature>
<evidence type="ECO:0000313" key="3">
    <source>
        <dbReference type="Proteomes" id="UP000663841"/>
    </source>
</evidence>
<protein>
    <submittedName>
        <fullName evidence="2">Uncharacterized protein</fullName>
    </submittedName>
</protein>
<sequence>MSFGQDEEELDWGDAVDVVSLGDEDEIPCIAAAEENIGEETAPMQDEDFESAAMSTKSPAAAPSHPLGLSHLPPKPQPALRHRRSREMIKASSMSRAYPRANSPGAGDDLPRHWEGPAEWPERAAPDQQQRPSARDKSPPRQASPPRQRSPNPPRQRSDSSLQPAPPRAMSPSSMLLPRRGASPARGLAKSTRNPQRTDPDVNISSDPQDNRNGRSRDSGWEQRGRNNNGRERDMGRSSARMDHYSPPPETGDSPPRRGSRHRSISPPRKAPMRSDAMIINQRGTFYCDARRSLSPRDRMDHYSPPPETGDSPPRRGSRHRSISPPRKAPMRSDAMIINQRGTFYCDARRSLSPRDRDDARGREYPVDLRRGAEEYHDPREDHFRANSGRNPNQFPPAPEPTPHPRDSASFSPHTEDTGYPAPPPGKFRDARFVRPENRRTQSSRSVNVRSARIEPQDNDPRLSPVALRNEMPLPPRHDFIPPRDGASSNRRARNGDRMVPEDRSSAIDHESIPPPHMERELHPDDLAESRESDFRSRDREPERYPPKGRREQHEPYPRGLRQDDSMSRAYEAPSVPHARRIVPRDSETLAPGRIYPPTESQRPPSPVPAVREAYSRRYVRDDQFSDHPPRDWDHEDEVPTPPEEARHVERKSQQGARRAQREAVSDTEYVDVRGGGRSRRRGEGPPSRFEKTEVEARPNFKRHATRDDNQPYEPEGRQWTPRDVHPPLPHVRSPAAQMEVDPPLVPLPEKQLAGWADFRRRRERSPERRESYHPRAGARDSWHPAPNEDQDMDVELIEGGKRQRIEGGTRMTQHFNRGEEDLPRKVPQHSPSQRPKIYSPTNSLLKLPPSALTVQPVVDFQAAVSRAKDVASQLIQAKPQHKPRPKSRFDQPSDANSTTEREINRGLVVSSSSSGAFGAANTSETAVSSEANGRSSPDEINGGRHGSEGSHSSHIVSRMDETSLRDSGYPQTRADRHRDSRPDTGPSRRDWNRSDRNGRNNGEKLSQFGDFYRPGDDTPGRGPGGMRAWGNPEVEPHRDPPPHTSTPTNRVYRNTGDRGFARPHVVISPEGLPPRPPTPTEFARGARNYGQVTSQVRSPPGKAGRSFTMTDADTAHTAPNNETDPTSPTGFTFRQTPATSPRKYSLLDRMTDPNSGAPLTVPPKDRGNGQQQNRRPRSNRAGTRR</sequence>